<proteinExistence type="predicted"/>
<name>A0A939BTN6_9ACTN</name>
<comment type="caution">
    <text evidence="2">The sequence shown here is derived from an EMBL/GenBank/DDBJ whole genome shotgun (WGS) entry which is preliminary data.</text>
</comment>
<gene>
    <name evidence="2" type="ORF">JK386_13100</name>
</gene>
<keyword evidence="1" id="KW-0472">Membrane</keyword>
<feature type="transmembrane region" description="Helical" evidence="1">
    <location>
        <begin position="6"/>
        <end position="31"/>
    </location>
</feature>
<evidence type="ECO:0000313" key="3">
    <source>
        <dbReference type="Proteomes" id="UP000663791"/>
    </source>
</evidence>
<evidence type="ECO:0000313" key="2">
    <source>
        <dbReference type="EMBL" id="MBM9460839.1"/>
    </source>
</evidence>
<accession>A0A939BTN6</accession>
<protein>
    <submittedName>
        <fullName evidence="2">Uncharacterized protein</fullName>
    </submittedName>
</protein>
<dbReference type="Proteomes" id="UP000663791">
    <property type="component" value="Unassembled WGS sequence"/>
</dbReference>
<evidence type="ECO:0000256" key="1">
    <source>
        <dbReference type="SAM" id="Phobius"/>
    </source>
</evidence>
<reference evidence="2" key="1">
    <citation type="submission" date="2021-01" db="EMBL/GenBank/DDBJ databases">
        <title>Novel species in genus Nocardioides.</title>
        <authorList>
            <person name="Zhang G."/>
        </authorList>
    </citation>
    <scope>NUCLEOTIDE SEQUENCE</scope>
    <source>
        <strain evidence="2">Zg-536</strain>
    </source>
</reference>
<dbReference type="AlphaFoldDB" id="A0A939BTN6"/>
<keyword evidence="1" id="KW-1133">Transmembrane helix</keyword>
<keyword evidence="1" id="KW-0812">Transmembrane</keyword>
<dbReference type="RefSeq" id="WP_205292157.1">
    <property type="nucleotide sequence ID" value="NZ_CP074406.1"/>
</dbReference>
<dbReference type="EMBL" id="JAERTX010000011">
    <property type="protein sequence ID" value="MBM9460839.1"/>
    <property type="molecule type" value="Genomic_DNA"/>
</dbReference>
<sequence length="160" mass="17289">MALTTLMVFVVFGAVALGMLAVAVALVVGVVHVSRPSPRPLSGPPIWRVTVFADNAFGSIGGSLGSETGTLELREGHLGYCRDTETEAAWWVPCHQLTVRYDVVLPGMRTLTITGPQGTVRCAVSREHINRFMVNTLKTIREARQADELRQALLAHGAQP</sequence>
<organism evidence="2 3">
    <name type="scientific">Nocardioides faecalis</name>
    <dbReference type="NCBI Taxonomy" id="2803858"/>
    <lineage>
        <taxon>Bacteria</taxon>
        <taxon>Bacillati</taxon>
        <taxon>Actinomycetota</taxon>
        <taxon>Actinomycetes</taxon>
        <taxon>Propionibacteriales</taxon>
        <taxon>Nocardioidaceae</taxon>
        <taxon>Nocardioides</taxon>
    </lineage>
</organism>
<keyword evidence="3" id="KW-1185">Reference proteome</keyword>